<dbReference type="Gene3D" id="3.30.565.10">
    <property type="entry name" value="Histidine kinase-like ATPase, C-terminal domain"/>
    <property type="match status" value="2"/>
</dbReference>
<keyword evidence="5" id="KW-0547">Nucleotide-binding</keyword>
<evidence type="ECO:0000256" key="9">
    <source>
        <dbReference type="SAM" id="MobiDB-lite"/>
    </source>
</evidence>
<dbReference type="InterPro" id="IPR011712">
    <property type="entry name" value="Sig_transdc_His_kin_sub3_dim/P"/>
</dbReference>
<keyword evidence="7" id="KW-0067">ATP-binding</keyword>
<proteinExistence type="predicted"/>
<feature type="transmembrane region" description="Helical" evidence="10">
    <location>
        <begin position="113"/>
        <end position="131"/>
    </location>
</feature>
<feature type="compositionally biased region" description="Basic and acidic residues" evidence="9">
    <location>
        <begin position="431"/>
        <end position="442"/>
    </location>
</feature>
<comment type="caution">
    <text evidence="13">The sequence shown here is derived from an EMBL/GenBank/DDBJ whole genome shotgun (WGS) entry which is preliminary data.</text>
</comment>
<evidence type="ECO:0000259" key="12">
    <source>
        <dbReference type="Pfam" id="PF23539"/>
    </source>
</evidence>
<feature type="compositionally biased region" description="Low complexity" evidence="9">
    <location>
        <begin position="613"/>
        <end position="634"/>
    </location>
</feature>
<feature type="compositionally biased region" description="Basic and acidic residues" evidence="9">
    <location>
        <begin position="649"/>
        <end position="659"/>
    </location>
</feature>
<evidence type="ECO:0000313" key="14">
    <source>
        <dbReference type="Proteomes" id="UP000298111"/>
    </source>
</evidence>
<dbReference type="GO" id="GO:0046983">
    <property type="term" value="F:protein dimerization activity"/>
    <property type="evidence" value="ECO:0007669"/>
    <property type="project" value="InterPro"/>
</dbReference>
<keyword evidence="4" id="KW-0808">Transferase</keyword>
<evidence type="ECO:0000256" key="2">
    <source>
        <dbReference type="ARBA" id="ARBA00012438"/>
    </source>
</evidence>
<feature type="region of interest" description="Disordered" evidence="9">
    <location>
        <begin position="342"/>
        <end position="507"/>
    </location>
</feature>
<dbReference type="InterPro" id="IPR036890">
    <property type="entry name" value="HATPase_C_sf"/>
</dbReference>
<keyword evidence="8" id="KW-0902">Two-component regulatory system</keyword>
<feature type="transmembrane region" description="Helical" evidence="10">
    <location>
        <begin position="20"/>
        <end position="37"/>
    </location>
</feature>
<gene>
    <name evidence="13" type="ORF">D8771_31545</name>
</gene>
<organism evidence="13 14">
    <name type="scientific">Streptomyces albus</name>
    <dbReference type="NCBI Taxonomy" id="1888"/>
    <lineage>
        <taxon>Bacteria</taxon>
        <taxon>Bacillati</taxon>
        <taxon>Actinomycetota</taxon>
        <taxon>Actinomycetes</taxon>
        <taxon>Kitasatosporales</taxon>
        <taxon>Streptomycetaceae</taxon>
        <taxon>Streptomyces</taxon>
    </lineage>
</organism>
<feature type="compositionally biased region" description="Basic and acidic residues" evidence="9">
    <location>
        <begin position="361"/>
        <end position="387"/>
    </location>
</feature>
<dbReference type="Proteomes" id="UP000298111">
    <property type="component" value="Unassembled WGS sequence"/>
</dbReference>
<dbReference type="AlphaFoldDB" id="A0A8H1L6G9"/>
<dbReference type="EMBL" id="RCIY01000114">
    <property type="protein sequence ID" value="TGG75558.1"/>
    <property type="molecule type" value="Genomic_DNA"/>
</dbReference>
<feature type="compositionally biased region" description="Polar residues" evidence="9">
    <location>
        <begin position="443"/>
        <end position="454"/>
    </location>
</feature>
<accession>A0A8H1L6G9</accession>
<dbReference type="InterPro" id="IPR006311">
    <property type="entry name" value="TAT_signal"/>
</dbReference>
<dbReference type="Gene3D" id="1.20.5.1930">
    <property type="match status" value="1"/>
</dbReference>
<evidence type="ECO:0000256" key="3">
    <source>
        <dbReference type="ARBA" id="ARBA00022553"/>
    </source>
</evidence>
<evidence type="ECO:0000256" key="6">
    <source>
        <dbReference type="ARBA" id="ARBA00022777"/>
    </source>
</evidence>
<evidence type="ECO:0000256" key="7">
    <source>
        <dbReference type="ARBA" id="ARBA00022840"/>
    </source>
</evidence>
<feature type="domain" description="DUF7134" evidence="12">
    <location>
        <begin position="15"/>
        <end position="167"/>
    </location>
</feature>
<dbReference type="PANTHER" id="PTHR24421:SF10">
    <property type="entry name" value="NITRATE_NITRITE SENSOR PROTEIN NARQ"/>
    <property type="match status" value="1"/>
</dbReference>
<dbReference type="Pfam" id="PF07730">
    <property type="entry name" value="HisKA_3"/>
    <property type="match status" value="1"/>
</dbReference>
<dbReference type="InterPro" id="IPR050482">
    <property type="entry name" value="Sensor_HK_TwoCompSys"/>
</dbReference>
<comment type="catalytic activity">
    <reaction evidence="1">
        <text>ATP + protein L-histidine = ADP + protein N-phospho-L-histidine.</text>
        <dbReference type="EC" id="2.7.13.3"/>
    </reaction>
</comment>
<feature type="region of interest" description="Disordered" evidence="9">
    <location>
        <begin position="520"/>
        <end position="659"/>
    </location>
</feature>
<feature type="domain" description="Signal transduction histidine kinase subgroup 3 dimerisation and phosphoacceptor" evidence="11">
    <location>
        <begin position="185"/>
        <end position="249"/>
    </location>
</feature>
<dbReference type="PANTHER" id="PTHR24421">
    <property type="entry name" value="NITRATE/NITRITE SENSOR PROTEIN NARX-RELATED"/>
    <property type="match status" value="1"/>
</dbReference>
<dbReference type="GO" id="GO:0016020">
    <property type="term" value="C:membrane"/>
    <property type="evidence" value="ECO:0007669"/>
    <property type="project" value="InterPro"/>
</dbReference>
<dbReference type="GO" id="GO:0005524">
    <property type="term" value="F:ATP binding"/>
    <property type="evidence" value="ECO:0007669"/>
    <property type="project" value="UniProtKB-KW"/>
</dbReference>
<keyword evidence="6 13" id="KW-0418">Kinase</keyword>
<evidence type="ECO:0000256" key="10">
    <source>
        <dbReference type="SAM" id="Phobius"/>
    </source>
</evidence>
<dbReference type="GO" id="GO:0000155">
    <property type="term" value="F:phosphorelay sensor kinase activity"/>
    <property type="evidence" value="ECO:0007669"/>
    <property type="project" value="InterPro"/>
</dbReference>
<evidence type="ECO:0000256" key="5">
    <source>
        <dbReference type="ARBA" id="ARBA00022741"/>
    </source>
</evidence>
<name>A0A8H1L6G9_9ACTN</name>
<evidence type="ECO:0000313" key="13">
    <source>
        <dbReference type="EMBL" id="TGG75558.1"/>
    </source>
</evidence>
<keyword evidence="10" id="KW-0812">Transmembrane</keyword>
<keyword evidence="10" id="KW-1133">Transmembrane helix</keyword>
<dbReference type="SUPFAM" id="SSF55874">
    <property type="entry name" value="ATPase domain of HSP90 chaperone/DNA topoisomerase II/histidine kinase"/>
    <property type="match status" value="2"/>
</dbReference>
<protein>
    <recommendedName>
        <fullName evidence="2">histidine kinase</fullName>
        <ecNumber evidence="2">2.7.13.3</ecNumber>
    </recommendedName>
</protein>
<keyword evidence="10" id="KW-0472">Membrane</keyword>
<dbReference type="Pfam" id="PF23539">
    <property type="entry name" value="DUF7134"/>
    <property type="match status" value="1"/>
</dbReference>
<evidence type="ECO:0000256" key="1">
    <source>
        <dbReference type="ARBA" id="ARBA00000085"/>
    </source>
</evidence>
<dbReference type="EC" id="2.7.13.3" evidence="2"/>
<dbReference type="CDD" id="cd16917">
    <property type="entry name" value="HATPase_UhpB-NarQ-NarX-like"/>
    <property type="match status" value="1"/>
</dbReference>
<dbReference type="InterPro" id="IPR055558">
    <property type="entry name" value="DUF7134"/>
</dbReference>
<feature type="transmembrane region" description="Helical" evidence="10">
    <location>
        <begin position="74"/>
        <end position="101"/>
    </location>
</feature>
<sequence length="659" mass="68342">MPEDQRQGWARGGLSRRQLIAWDAAAAAAFALFYALLAPLQPGHAPSPLLQVPVLLAMSLPLAVRRLWPRAVLVSVLVASAAGAVLDVVVEPLLAVAYALYPVAVTTTRTGRTLRRVVVAGSALILLVLVSGGASSKTFGSGLPAWLSGLIVCGLTWGAGQAIRERRAYAERAARQLAVSAVAEERLRIARELHDVVAHHVGVIAVKAGVARHVAAVAPDEAADALRVIDEESRTALQEMRGILGLLRTGRIGEEDEEESRHPGRSLAQEADVRSLVRRAGAAGVAVELTMEGLAGLPDGVARAAHRVVQEALTNVIKHAAPCSCRLILIARRGELWIEVLDDGGGSADRTGRARPGVIGARRDVLRRDAARRDGDRRDGTRPDSTRNRRPSASNRWAGARKDNAQHPHPAGENATQAGGALAEEPTPATAKERTTTDDRSGTSESRGATTEGSTHTKRGGVTDENDAPPPGGIAEPGGASYWNSAHRNVPPGEAVPRKACPQGAGHGLIGMRERVTMYGGELTAGPQPRGGFAVRARIPLPVREKTRPSDPTDTARSPSTSATRPPSDTTGPPPSSAGGQPPSGTTGPPLTNTAPAPLPTDTAPTPPPAEAAPPNTTGGPGTARAAAPGSAPRPGDHTAAAGPGETEPDSRQEASETS</sequence>
<evidence type="ECO:0000256" key="8">
    <source>
        <dbReference type="ARBA" id="ARBA00023012"/>
    </source>
</evidence>
<reference evidence="13 14" key="1">
    <citation type="submission" date="2018-10" db="EMBL/GenBank/DDBJ databases">
        <title>Isolation of pseudouridimycin from Streptomyces albus DSM 40763.</title>
        <authorList>
            <person name="Rosenqvist P."/>
            <person name="Metsae-Ketelae M."/>
            <person name="Virta P."/>
        </authorList>
    </citation>
    <scope>NUCLEOTIDE SEQUENCE [LARGE SCALE GENOMIC DNA]</scope>
    <source>
        <strain evidence="13 14">DSM 40763</strain>
    </source>
</reference>
<feature type="compositionally biased region" description="Low complexity" evidence="9">
    <location>
        <begin position="552"/>
        <end position="604"/>
    </location>
</feature>
<evidence type="ECO:0000256" key="4">
    <source>
        <dbReference type="ARBA" id="ARBA00022679"/>
    </source>
</evidence>
<keyword evidence="3" id="KW-0597">Phosphoprotein</keyword>
<dbReference type="PROSITE" id="PS51318">
    <property type="entry name" value="TAT"/>
    <property type="match status" value="1"/>
</dbReference>
<evidence type="ECO:0000259" key="11">
    <source>
        <dbReference type="Pfam" id="PF07730"/>
    </source>
</evidence>